<feature type="coiled-coil region" evidence="3">
    <location>
        <begin position="125"/>
        <end position="223"/>
    </location>
</feature>
<name>A0A672NM74_SINGR</name>
<evidence type="ECO:0000256" key="3">
    <source>
        <dbReference type="SAM" id="Coils"/>
    </source>
</evidence>
<gene>
    <name evidence="5" type="primary">LOC107601083</name>
</gene>
<dbReference type="AlphaFoldDB" id="A0A672NM74"/>
<comment type="similarity">
    <text evidence="1">Belongs to the LRRFIP family.</text>
</comment>
<protein>
    <submittedName>
        <fullName evidence="5">Leucine-rich repeat flightless-interacting protein 1-like</fullName>
    </submittedName>
</protein>
<evidence type="ECO:0000256" key="2">
    <source>
        <dbReference type="ARBA" id="ARBA00023054"/>
    </source>
</evidence>
<evidence type="ECO:0000313" key="5">
    <source>
        <dbReference type="Ensembl" id="ENSSGRP00000051865.1"/>
    </source>
</evidence>
<feature type="region of interest" description="Disordered" evidence="4">
    <location>
        <begin position="100"/>
        <end position="121"/>
    </location>
</feature>
<keyword evidence="2 3" id="KW-0175">Coiled coil</keyword>
<sequence length="437" mass="49688">MRELERQQKEEDSERYTRISRRHAPVSDDEERMSVGSRSNIQLDLDAAGAYGGLPQASSYQSHKKSKKKKKHSSKTVDDRLERDYLEKGSSLASTISGATLTSLGGTSSRRGSGDTSISADTEASIREIKEIHELKDQIQDVEAKHMQNLKELKDSLLEMEEKYRKAMVSNAQLDNEKTNMMYEVDTLKDSLMELEEMLFETRRELEEKCKDLEREKHAHSILQFQFNELKETLKQSEELLTKHGIVLGPDLATNGETGEEVGKADQNSQTASAEIRDGSSILEIRLRKLVDERENLIEQVKRLKGQLEQKKQKNGIEDVSSPEGDVLENGADSNIMDIQRDANRQVNDLRFKLVKSEQEVTAHEQNVTRLEGQVTRYKAASENAEKVEDELKAEKRKLQRELRSALDKIEELESSNSHLSKRLEKMKSGRATATTP</sequence>
<dbReference type="Proteomes" id="UP000472262">
    <property type="component" value="Unassembled WGS sequence"/>
</dbReference>
<dbReference type="Pfam" id="PF09738">
    <property type="entry name" value="LRRFIP"/>
    <property type="match status" value="1"/>
</dbReference>
<dbReference type="GO" id="GO:0000981">
    <property type="term" value="F:DNA-binding transcription factor activity, RNA polymerase II-specific"/>
    <property type="evidence" value="ECO:0007669"/>
    <property type="project" value="TreeGrafter"/>
</dbReference>
<evidence type="ECO:0000313" key="6">
    <source>
        <dbReference type="Proteomes" id="UP000472262"/>
    </source>
</evidence>
<dbReference type="PANTHER" id="PTHR19212">
    <property type="entry name" value="LEUCINE RICH REPEAT IN FLII INTERACTING PROTEIN"/>
    <property type="match status" value="1"/>
</dbReference>
<keyword evidence="6" id="KW-1185">Reference proteome</keyword>
<dbReference type="Gene3D" id="1.20.5.4090">
    <property type="match status" value="1"/>
</dbReference>
<feature type="region of interest" description="Disordered" evidence="4">
    <location>
        <begin position="252"/>
        <end position="273"/>
    </location>
</feature>
<dbReference type="GO" id="GO:0000978">
    <property type="term" value="F:RNA polymerase II cis-regulatory region sequence-specific DNA binding"/>
    <property type="evidence" value="ECO:0007669"/>
    <property type="project" value="TreeGrafter"/>
</dbReference>
<feature type="compositionally biased region" description="Basic and acidic residues" evidence="4">
    <location>
        <begin position="1"/>
        <end position="17"/>
    </location>
</feature>
<feature type="region of interest" description="Disordered" evidence="4">
    <location>
        <begin position="414"/>
        <end position="437"/>
    </location>
</feature>
<evidence type="ECO:0000256" key="4">
    <source>
        <dbReference type="SAM" id="MobiDB-lite"/>
    </source>
</evidence>
<feature type="compositionally biased region" description="Low complexity" evidence="4">
    <location>
        <begin position="100"/>
        <end position="119"/>
    </location>
</feature>
<feature type="region of interest" description="Disordered" evidence="4">
    <location>
        <begin position="1"/>
        <end position="82"/>
    </location>
</feature>
<reference evidence="5" key="2">
    <citation type="submission" date="2025-09" db="UniProtKB">
        <authorList>
            <consortium name="Ensembl"/>
        </authorList>
    </citation>
    <scope>IDENTIFICATION</scope>
</reference>
<feature type="compositionally biased region" description="Basic residues" evidence="4">
    <location>
        <begin position="62"/>
        <end position="74"/>
    </location>
</feature>
<evidence type="ECO:0000256" key="1">
    <source>
        <dbReference type="ARBA" id="ARBA00008275"/>
    </source>
</evidence>
<organism evidence="5 6">
    <name type="scientific">Sinocyclocheilus grahami</name>
    <name type="common">Dianchi golden-line fish</name>
    <name type="synonym">Barbus grahami</name>
    <dbReference type="NCBI Taxonomy" id="75366"/>
    <lineage>
        <taxon>Eukaryota</taxon>
        <taxon>Metazoa</taxon>
        <taxon>Chordata</taxon>
        <taxon>Craniata</taxon>
        <taxon>Vertebrata</taxon>
        <taxon>Euteleostomi</taxon>
        <taxon>Actinopterygii</taxon>
        <taxon>Neopterygii</taxon>
        <taxon>Teleostei</taxon>
        <taxon>Ostariophysi</taxon>
        <taxon>Cypriniformes</taxon>
        <taxon>Cyprinidae</taxon>
        <taxon>Cyprininae</taxon>
        <taxon>Sinocyclocheilus</taxon>
    </lineage>
</organism>
<dbReference type="Ensembl" id="ENSSGRT00000055410.1">
    <property type="protein sequence ID" value="ENSSGRP00000051865.1"/>
    <property type="gene ID" value="ENSSGRG00000027393.1"/>
</dbReference>
<feature type="region of interest" description="Disordered" evidence="4">
    <location>
        <begin position="310"/>
        <end position="331"/>
    </location>
</feature>
<dbReference type="PANTHER" id="PTHR19212:SF5">
    <property type="entry name" value="LEUCINE-RICH REPEAT FLIGHTLESS-INTERACTING PROTEIN 1"/>
    <property type="match status" value="1"/>
</dbReference>
<reference evidence="5" key="1">
    <citation type="submission" date="2025-08" db="UniProtKB">
        <authorList>
            <consortium name="Ensembl"/>
        </authorList>
    </citation>
    <scope>IDENTIFICATION</scope>
</reference>
<accession>A0A672NM74</accession>
<proteinExistence type="inferred from homology"/>
<dbReference type="InterPro" id="IPR019139">
    <property type="entry name" value="LRRFIP1/2"/>
</dbReference>